<evidence type="ECO:0000256" key="3">
    <source>
        <dbReference type="ARBA" id="ARBA00006702"/>
    </source>
</evidence>
<reference evidence="15" key="1">
    <citation type="submission" date="2017-07" db="EMBL/GenBank/DDBJ databases">
        <title>Taro Niue Genome Assembly and Annotation.</title>
        <authorList>
            <person name="Atibalentja N."/>
            <person name="Keating K."/>
            <person name="Fields C.J."/>
        </authorList>
    </citation>
    <scope>NUCLEOTIDE SEQUENCE</scope>
    <source>
        <strain evidence="15">Niue_2</strain>
        <tissue evidence="15">Leaf</tissue>
    </source>
</reference>
<feature type="domain" description="PPM-type phosphatase" evidence="14">
    <location>
        <begin position="195"/>
        <end position="511"/>
    </location>
</feature>
<dbReference type="SMART" id="SM00332">
    <property type="entry name" value="PP2Cc"/>
    <property type="match status" value="1"/>
</dbReference>
<comment type="similarity">
    <text evidence="3 13">Belongs to the PP2C family.</text>
</comment>
<dbReference type="InterPro" id="IPR001932">
    <property type="entry name" value="PPM-type_phosphatase-like_dom"/>
</dbReference>
<evidence type="ECO:0000256" key="13">
    <source>
        <dbReference type="RuleBase" id="RU003465"/>
    </source>
</evidence>
<dbReference type="GO" id="GO:0009738">
    <property type="term" value="P:abscisic acid-activated signaling pathway"/>
    <property type="evidence" value="ECO:0007669"/>
    <property type="project" value="UniProtKB-KW"/>
</dbReference>
<dbReference type="SUPFAM" id="SSF81606">
    <property type="entry name" value="PP2C-like"/>
    <property type="match status" value="1"/>
</dbReference>
<comment type="cofactor">
    <cofactor evidence="1">
        <name>Mn(2+)</name>
        <dbReference type="ChEBI" id="CHEBI:29035"/>
    </cofactor>
</comment>
<evidence type="ECO:0000256" key="11">
    <source>
        <dbReference type="ARBA" id="ARBA00047761"/>
    </source>
</evidence>
<keyword evidence="10" id="KW-0464">Manganese</keyword>
<proteinExistence type="inferred from homology"/>
<dbReference type="GO" id="GO:0046872">
    <property type="term" value="F:metal ion binding"/>
    <property type="evidence" value="ECO:0007669"/>
    <property type="project" value="UniProtKB-KW"/>
</dbReference>
<protein>
    <recommendedName>
        <fullName evidence="4">protein-serine/threonine phosphatase</fullName>
        <ecNumber evidence="4">3.1.3.16</ecNumber>
    </recommendedName>
</protein>
<evidence type="ECO:0000313" key="15">
    <source>
        <dbReference type="EMBL" id="MQL98510.1"/>
    </source>
</evidence>
<evidence type="ECO:0000256" key="8">
    <source>
        <dbReference type="ARBA" id="ARBA00022842"/>
    </source>
</evidence>
<dbReference type="EC" id="3.1.3.16" evidence="4"/>
<evidence type="ECO:0000256" key="9">
    <source>
        <dbReference type="ARBA" id="ARBA00022912"/>
    </source>
</evidence>
<evidence type="ECO:0000256" key="4">
    <source>
        <dbReference type="ARBA" id="ARBA00013081"/>
    </source>
</evidence>
<dbReference type="GO" id="GO:0004722">
    <property type="term" value="F:protein serine/threonine phosphatase activity"/>
    <property type="evidence" value="ECO:0007669"/>
    <property type="project" value="UniProtKB-EC"/>
</dbReference>
<dbReference type="Gene3D" id="3.60.40.10">
    <property type="entry name" value="PPM-type phosphatase domain"/>
    <property type="match status" value="1"/>
</dbReference>
<evidence type="ECO:0000256" key="12">
    <source>
        <dbReference type="ARBA" id="ARBA00048336"/>
    </source>
</evidence>
<keyword evidence="8" id="KW-0460">Magnesium</keyword>
<dbReference type="CDD" id="cd00143">
    <property type="entry name" value="PP2Cc"/>
    <property type="match status" value="1"/>
</dbReference>
<keyword evidence="7 13" id="KW-0378">Hydrolase</keyword>
<dbReference type="EMBL" id="NMUH01002200">
    <property type="protein sequence ID" value="MQL98510.1"/>
    <property type="molecule type" value="Genomic_DNA"/>
</dbReference>
<comment type="catalytic activity">
    <reaction evidence="12">
        <text>O-phospho-L-threonyl-[protein] + H2O = L-threonyl-[protein] + phosphate</text>
        <dbReference type="Rhea" id="RHEA:47004"/>
        <dbReference type="Rhea" id="RHEA-COMP:11060"/>
        <dbReference type="Rhea" id="RHEA-COMP:11605"/>
        <dbReference type="ChEBI" id="CHEBI:15377"/>
        <dbReference type="ChEBI" id="CHEBI:30013"/>
        <dbReference type="ChEBI" id="CHEBI:43474"/>
        <dbReference type="ChEBI" id="CHEBI:61977"/>
        <dbReference type="EC" id="3.1.3.16"/>
    </reaction>
</comment>
<keyword evidence="5" id="KW-0938">Abscisic acid signaling pathway</keyword>
<evidence type="ECO:0000256" key="2">
    <source>
        <dbReference type="ARBA" id="ARBA00001946"/>
    </source>
</evidence>
<dbReference type="PROSITE" id="PS51746">
    <property type="entry name" value="PPM_2"/>
    <property type="match status" value="1"/>
</dbReference>
<evidence type="ECO:0000259" key="14">
    <source>
        <dbReference type="PROSITE" id="PS51746"/>
    </source>
</evidence>
<sequence length="521" mass="55890">MEEMSSAVALPFRMGSSLCDNSMEITRLKLITDTAMLLSDPIDDSTGGGCSCHSEIVIMVEAGDGVSLEPQVVSGSDEDEIILVQPEKSLESSRSLLIISDGNGSSCSIVKDLPLLHASPEIGTPSLVDAAVISLLNADLVTAPYPLLEKLSSDAPVVVNDAPVILLPVVAQATEEIQICRTSQHPLIVSNHTPLWGHVSICGGRPEMEDAMAIVPHFLEISHQMLTGSHLVDGCLNPSSTHSSGHYFGVYDGHGGAQVANYCKERMHMALIEEIRKLEGSACGVGNDCQKKWETALTNCFLKVDAEAGGEVNGKSGISEEFSNPCSAEPIAPETVGSTAVVAVLFSSHIIIANCGDSRAVLCRGKQALPLSVDHKPSREDEYERIEAAGGKVIQWNGFRVFGVLAMSRSIGDRYLKPSIIPDPEVTFLPRTKEDECLILASDGLWDVMTNEEACDAARRRILMWHKKNSMTAPVERGGADPAAQAAADYLARLALQRGSKDNITVIVIDLKAHRKFKSKA</sequence>
<comment type="caution">
    <text evidence="15">The sequence shown here is derived from an EMBL/GenBank/DDBJ whole genome shotgun (WGS) entry which is preliminary data.</text>
</comment>
<dbReference type="PROSITE" id="PS01032">
    <property type="entry name" value="PPM_1"/>
    <property type="match status" value="1"/>
</dbReference>
<comment type="cofactor">
    <cofactor evidence="2">
        <name>Mg(2+)</name>
        <dbReference type="ChEBI" id="CHEBI:18420"/>
    </cofactor>
</comment>
<evidence type="ECO:0000256" key="10">
    <source>
        <dbReference type="ARBA" id="ARBA00023211"/>
    </source>
</evidence>
<organism evidence="15 16">
    <name type="scientific">Colocasia esculenta</name>
    <name type="common">Wild taro</name>
    <name type="synonym">Arum esculentum</name>
    <dbReference type="NCBI Taxonomy" id="4460"/>
    <lineage>
        <taxon>Eukaryota</taxon>
        <taxon>Viridiplantae</taxon>
        <taxon>Streptophyta</taxon>
        <taxon>Embryophyta</taxon>
        <taxon>Tracheophyta</taxon>
        <taxon>Spermatophyta</taxon>
        <taxon>Magnoliopsida</taxon>
        <taxon>Liliopsida</taxon>
        <taxon>Araceae</taxon>
        <taxon>Aroideae</taxon>
        <taxon>Colocasieae</taxon>
        <taxon>Colocasia</taxon>
    </lineage>
</organism>
<dbReference type="AlphaFoldDB" id="A0A843VYF3"/>
<dbReference type="OrthoDB" id="10264738at2759"/>
<evidence type="ECO:0000256" key="5">
    <source>
        <dbReference type="ARBA" id="ARBA00022682"/>
    </source>
</evidence>
<dbReference type="InterPro" id="IPR000222">
    <property type="entry name" value="PP2C_BS"/>
</dbReference>
<dbReference type="InterPro" id="IPR015655">
    <property type="entry name" value="PP2C"/>
</dbReference>
<name>A0A843VYF3_COLES</name>
<gene>
    <name evidence="15" type="ORF">Taro_031224</name>
</gene>
<keyword evidence="6" id="KW-0479">Metal-binding</keyword>
<dbReference type="Pfam" id="PF00481">
    <property type="entry name" value="PP2C"/>
    <property type="match status" value="1"/>
</dbReference>
<comment type="catalytic activity">
    <reaction evidence="11">
        <text>O-phospho-L-seryl-[protein] + H2O = L-seryl-[protein] + phosphate</text>
        <dbReference type="Rhea" id="RHEA:20629"/>
        <dbReference type="Rhea" id="RHEA-COMP:9863"/>
        <dbReference type="Rhea" id="RHEA-COMP:11604"/>
        <dbReference type="ChEBI" id="CHEBI:15377"/>
        <dbReference type="ChEBI" id="CHEBI:29999"/>
        <dbReference type="ChEBI" id="CHEBI:43474"/>
        <dbReference type="ChEBI" id="CHEBI:83421"/>
        <dbReference type="EC" id="3.1.3.16"/>
    </reaction>
</comment>
<dbReference type="FunFam" id="3.60.40.10:FF:000025">
    <property type="entry name" value="Protein phosphatase 2C 16"/>
    <property type="match status" value="1"/>
</dbReference>
<keyword evidence="16" id="KW-1185">Reference proteome</keyword>
<evidence type="ECO:0000256" key="1">
    <source>
        <dbReference type="ARBA" id="ARBA00001936"/>
    </source>
</evidence>
<evidence type="ECO:0000256" key="7">
    <source>
        <dbReference type="ARBA" id="ARBA00022801"/>
    </source>
</evidence>
<evidence type="ECO:0000313" key="16">
    <source>
        <dbReference type="Proteomes" id="UP000652761"/>
    </source>
</evidence>
<keyword evidence="9 13" id="KW-0904">Protein phosphatase</keyword>
<accession>A0A843VYF3</accession>
<dbReference type="InterPro" id="IPR036457">
    <property type="entry name" value="PPM-type-like_dom_sf"/>
</dbReference>
<dbReference type="Proteomes" id="UP000652761">
    <property type="component" value="Unassembled WGS sequence"/>
</dbReference>
<evidence type="ECO:0000256" key="6">
    <source>
        <dbReference type="ARBA" id="ARBA00022723"/>
    </source>
</evidence>
<dbReference type="PANTHER" id="PTHR47992">
    <property type="entry name" value="PROTEIN PHOSPHATASE"/>
    <property type="match status" value="1"/>
</dbReference>